<evidence type="ECO:0000313" key="2">
    <source>
        <dbReference type="EMBL" id="AOV02378.1"/>
    </source>
</evidence>
<evidence type="ECO:0000313" key="3">
    <source>
        <dbReference type="Proteomes" id="UP000095607"/>
    </source>
</evidence>
<evidence type="ECO:0008006" key="4">
    <source>
        <dbReference type="Google" id="ProtNLM"/>
    </source>
</evidence>
<evidence type="ECO:0000256" key="1">
    <source>
        <dbReference type="SAM" id="MobiDB-lite"/>
    </source>
</evidence>
<keyword evidence="3" id="KW-1185">Reference proteome</keyword>
<dbReference type="RefSeq" id="WP_046237986.1">
    <property type="nucleotide sequence ID" value="NZ_CBCSDN010000084.1"/>
</dbReference>
<protein>
    <recommendedName>
        <fullName evidence="4">Phage tail protein</fullName>
    </recommendedName>
</protein>
<feature type="compositionally biased region" description="Low complexity" evidence="1">
    <location>
        <begin position="125"/>
        <end position="139"/>
    </location>
</feature>
<accession>A0ABN4SGB1</accession>
<reference evidence="2 3" key="1">
    <citation type="submission" date="2016-09" db="EMBL/GenBank/DDBJ databases">
        <title>Complete genome sequence of Deltia acidovorans CM13 isolated from murine proximal colonic tissue.</title>
        <authorList>
            <person name="Saffarian A."/>
        </authorList>
    </citation>
    <scope>NUCLEOTIDE SEQUENCE [LARGE SCALE GENOMIC DNA]</scope>
    <source>
        <strain evidence="2 3">CM13</strain>
    </source>
</reference>
<feature type="region of interest" description="Disordered" evidence="1">
    <location>
        <begin position="117"/>
        <end position="148"/>
    </location>
</feature>
<name>A0ABN4SGB1_9BURK</name>
<proteinExistence type="predicted"/>
<gene>
    <name evidence="2" type="ORF">BI380_14055</name>
</gene>
<organism evidence="2 3">
    <name type="scientific">Delftia tsuruhatensis</name>
    <dbReference type="NCBI Taxonomy" id="180282"/>
    <lineage>
        <taxon>Bacteria</taxon>
        <taxon>Pseudomonadati</taxon>
        <taxon>Pseudomonadota</taxon>
        <taxon>Betaproteobacteria</taxon>
        <taxon>Burkholderiales</taxon>
        <taxon>Comamonadaceae</taxon>
        <taxon>Delftia</taxon>
    </lineage>
</organism>
<dbReference type="Proteomes" id="UP000095607">
    <property type="component" value="Chromosome"/>
</dbReference>
<sequence>MSTLKSIKDFKKAGAIVSTEPVLRHIEWTSKNPETGEEVQFDADVYFLRPSAGKWQDIHKRNGEDGGKQMVATAISECMLLKNEHGAFEQLSYEDAYNLDTPLQTAVWDVLAPLAGVEQKNSQPTTSSSANSSSTASEAEGSKTPGAT</sequence>
<dbReference type="EMBL" id="CP017420">
    <property type="protein sequence ID" value="AOV02378.1"/>
    <property type="molecule type" value="Genomic_DNA"/>
</dbReference>